<proteinExistence type="predicted"/>
<evidence type="ECO:0000313" key="3">
    <source>
        <dbReference type="Proteomes" id="UP000295636"/>
    </source>
</evidence>
<keyword evidence="3" id="KW-1185">Reference proteome</keyword>
<dbReference type="AlphaFoldDB" id="A0A4R5KX61"/>
<evidence type="ECO:0000313" key="2">
    <source>
        <dbReference type="EMBL" id="TDG00642.1"/>
    </source>
</evidence>
<dbReference type="EMBL" id="SMRT01000001">
    <property type="protein sequence ID" value="TDG00642.1"/>
    <property type="molecule type" value="Genomic_DNA"/>
</dbReference>
<protein>
    <submittedName>
        <fullName evidence="2">Uncharacterized protein</fullName>
    </submittedName>
</protein>
<dbReference type="OrthoDB" id="2663092at2"/>
<feature type="region of interest" description="Disordered" evidence="1">
    <location>
        <begin position="49"/>
        <end position="74"/>
    </location>
</feature>
<sequence>MPHHPMPVYSQDHATYIKQMHDWHMKMHHYHDHLKAYHLEKAKHFQGLMGGATTHGTPRPEDAVEGSTSHGVRH</sequence>
<dbReference type="RefSeq" id="WP_133225353.1">
    <property type="nucleotide sequence ID" value="NZ_SMRT01000001.1"/>
</dbReference>
<gene>
    <name evidence="2" type="ORF">E1757_03170</name>
</gene>
<dbReference type="Proteomes" id="UP000295636">
    <property type="component" value="Unassembled WGS sequence"/>
</dbReference>
<evidence type="ECO:0000256" key="1">
    <source>
        <dbReference type="SAM" id="MobiDB-lite"/>
    </source>
</evidence>
<organism evidence="2 3">
    <name type="scientific">Paenibacillus piri</name>
    <dbReference type="NCBI Taxonomy" id="2547395"/>
    <lineage>
        <taxon>Bacteria</taxon>
        <taxon>Bacillati</taxon>
        <taxon>Bacillota</taxon>
        <taxon>Bacilli</taxon>
        <taxon>Bacillales</taxon>
        <taxon>Paenibacillaceae</taxon>
        <taxon>Paenibacillus</taxon>
    </lineage>
</organism>
<accession>A0A4R5KX61</accession>
<name>A0A4R5KX61_9BACL</name>
<reference evidence="2 3" key="1">
    <citation type="submission" date="2019-03" db="EMBL/GenBank/DDBJ databases">
        <title>This is whole genome sequence of Paenibacillus sp MS74 strain.</title>
        <authorList>
            <person name="Trinh H.N."/>
        </authorList>
    </citation>
    <scope>NUCLEOTIDE SEQUENCE [LARGE SCALE GENOMIC DNA]</scope>
    <source>
        <strain evidence="2 3">MS74</strain>
    </source>
</reference>
<comment type="caution">
    <text evidence="2">The sequence shown here is derived from an EMBL/GenBank/DDBJ whole genome shotgun (WGS) entry which is preliminary data.</text>
</comment>